<dbReference type="InterPro" id="IPR006143">
    <property type="entry name" value="RND_pump_MFP"/>
</dbReference>
<feature type="signal peptide" evidence="2">
    <location>
        <begin position="1"/>
        <end position="26"/>
    </location>
</feature>
<gene>
    <name evidence="4" type="ORF">AOX56_05405</name>
</gene>
<protein>
    <recommendedName>
        <fullName evidence="3">Multidrug resistance protein MdtA-like barrel-sandwich hybrid domain-containing protein</fullName>
    </recommendedName>
</protein>
<dbReference type="AlphaFoldDB" id="A0A2N3IRK1"/>
<dbReference type="Gene3D" id="2.40.30.170">
    <property type="match status" value="1"/>
</dbReference>
<feature type="domain" description="Multidrug resistance protein MdtA-like barrel-sandwich hybrid" evidence="3">
    <location>
        <begin position="67"/>
        <end position="195"/>
    </location>
</feature>
<dbReference type="Proteomes" id="UP000233526">
    <property type="component" value="Unassembled WGS sequence"/>
</dbReference>
<accession>A0A2N3IRK1</accession>
<proteinExistence type="inferred from homology"/>
<dbReference type="PANTHER" id="PTHR30469:SF15">
    <property type="entry name" value="HLYD FAMILY OF SECRETION PROTEINS"/>
    <property type="match status" value="1"/>
</dbReference>
<dbReference type="RefSeq" id="WP_101319977.1">
    <property type="nucleotide sequence ID" value="NZ_CAWNSS010000056.1"/>
</dbReference>
<dbReference type="NCBIfam" id="TIGR01730">
    <property type="entry name" value="RND_mfp"/>
    <property type="match status" value="1"/>
</dbReference>
<evidence type="ECO:0000313" key="4">
    <source>
        <dbReference type="EMBL" id="PKQ74311.1"/>
    </source>
</evidence>
<evidence type="ECO:0000256" key="1">
    <source>
        <dbReference type="ARBA" id="ARBA00009477"/>
    </source>
</evidence>
<keyword evidence="2" id="KW-0732">Signal</keyword>
<evidence type="ECO:0000313" key="5">
    <source>
        <dbReference type="Proteomes" id="UP000233526"/>
    </source>
</evidence>
<dbReference type="Gene3D" id="2.40.420.20">
    <property type="match status" value="1"/>
</dbReference>
<sequence>MALSHPGTTVLSSTLLLLLSGCGADATTPPSQQPAQLRAVQVMTLADPVATRAHKFSGVLKSAHTTDLSFRVHGMLQELVATEGTRVRKGDLLARLDPHDFQVSVSQGEAQLAEATAAHQLARIELARIKRACADNAIADVNLDRAISGEARAHAAVKLATQGLQKARDALAYSELRAPFDGVIGKRHIDNHEFVLPGIKVLTLHQPDQLNVVIDVPERQVSRITTGQPGHLAWGQRQQDLAVTVTDIASIPSPLKRTYEVTLSLPRDQVNLVAGKSVNVTLELPQQAETPLFCLPAMAVNSQDRQWHVWRVAQDHVTRIPVSLHDQQQNTLCVSGELTAGDQLVVAGSAFVSEGEQVAIIANHSLEQVAIMANQSLKQVDKS</sequence>
<dbReference type="SUPFAM" id="SSF111369">
    <property type="entry name" value="HlyD-like secretion proteins"/>
    <property type="match status" value="1"/>
</dbReference>
<dbReference type="EMBL" id="LJZX01000056">
    <property type="protein sequence ID" value="PKQ74311.1"/>
    <property type="molecule type" value="Genomic_DNA"/>
</dbReference>
<reference evidence="4 5" key="1">
    <citation type="journal article" date="2017" name="Front. Microbiol.">
        <title>Strong Genomic and Phenotypic Heterogeneity in the Aeromonas sobria Species Complex.</title>
        <authorList>
            <person name="Gauthier J."/>
            <person name="Vincent A.T."/>
            <person name="Charette S.J."/>
            <person name="Derome N."/>
        </authorList>
    </citation>
    <scope>NUCLEOTIDE SEQUENCE [LARGE SCALE GENOMIC DNA]</scope>
    <source>
        <strain evidence="4 5">JF2635</strain>
    </source>
</reference>
<comment type="similarity">
    <text evidence="1">Belongs to the membrane fusion protein (MFP) (TC 8.A.1) family.</text>
</comment>
<evidence type="ECO:0000259" key="3">
    <source>
        <dbReference type="Pfam" id="PF25917"/>
    </source>
</evidence>
<dbReference type="GO" id="GO:1990281">
    <property type="term" value="C:efflux pump complex"/>
    <property type="evidence" value="ECO:0007669"/>
    <property type="project" value="TreeGrafter"/>
</dbReference>
<name>A0A2N3IRK1_AERSO</name>
<evidence type="ECO:0000256" key="2">
    <source>
        <dbReference type="SAM" id="SignalP"/>
    </source>
</evidence>
<dbReference type="Gene3D" id="2.40.50.100">
    <property type="match status" value="1"/>
</dbReference>
<dbReference type="GO" id="GO:0015562">
    <property type="term" value="F:efflux transmembrane transporter activity"/>
    <property type="evidence" value="ECO:0007669"/>
    <property type="project" value="TreeGrafter"/>
</dbReference>
<dbReference type="Pfam" id="PF25917">
    <property type="entry name" value="BSH_RND"/>
    <property type="match status" value="1"/>
</dbReference>
<comment type="caution">
    <text evidence="4">The sequence shown here is derived from an EMBL/GenBank/DDBJ whole genome shotgun (WGS) entry which is preliminary data.</text>
</comment>
<organism evidence="4 5">
    <name type="scientific">Aeromonas sobria</name>
    <dbReference type="NCBI Taxonomy" id="646"/>
    <lineage>
        <taxon>Bacteria</taxon>
        <taxon>Pseudomonadati</taxon>
        <taxon>Pseudomonadota</taxon>
        <taxon>Gammaproteobacteria</taxon>
        <taxon>Aeromonadales</taxon>
        <taxon>Aeromonadaceae</taxon>
        <taxon>Aeromonas</taxon>
    </lineage>
</organism>
<dbReference type="Gene3D" id="1.10.287.470">
    <property type="entry name" value="Helix hairpin bin"/>
    <property type="match status" value="1"/>
</dbReference>
<dbReference type="PANTHER" id="PTHR30469">
    <property type="entry name" value="MULTIDRUG RESISTANCE PROTEIN MDTA"/>
    <property type="match status" value="1"/>
</dbReference>
<dbReference type="InterPro" id="IPR058625">
    <property type="entry name" value="MdtA-like_BSH"/>
</dbReference>
<feature type="chain" id="PRO_5014884852" description="Multidrug resistance protein MdtA-like barrel-sandwich hybrid domain-containing protein" evidence="2">
    <location>
        <begin position="27"/>
        <end position="383"/>
    </location>
</feature>